<evidence type="ECO:0008006" key="11">
    <source>
        <dbReference type="Google" id="ProtNLM"/>
    </source>
</evidence>
<dbReference type="PROSITE" id="PS50261">
    <property type="entry name" value="G_PROTEIN_RECEP_F2_4"/>
    <property type="match status" value="1"/>
</dbReference>
<gene>
    <name evidence="9" type="ORF">OXX778_LOCUS8173</name>
</gene>
<dbReference type="Gene3D" id="1.20.1070.10">
    <property type="entry name" value="Rhodopsin 7-helix transmembrane proteins"/>
    <property type="match status" value="1"/>
</dbReference>
<evidence type="ECO:0000259" key="8">
    <source>
        <dbReference type="PROSITE" id="PS50262"/>
    </source>
</evidence>
<feature type="transmembrane region" description="Helical" evidence="5">
    <location>
        <begin position="492"/>
        <end position="514"/>
    </location>
</feature>
<accession>A0A813UUX4</accession>
<evidence type="ECO:0000259" key="7">
    <source>
        <dbReference type="PROSITE" id="PS50261"/>
    </source>
</evidence>
<comment type="caution">
    <text evidence="9">The sequence shown here is derived from an EMBL/GenBank/DDBJ whole genome shotgun (WGS) entry which is preliminary data.</text>
</comment>
<sequence>MLIFLILIKLSCIKSSKICKDYCNTNLSTSDECFCSQNKTQEFCLDRKLNKQFECSMINQLEGIYTLAKCPKNSFKNDLLIQCEQNVSSLINLNPVYSHQTNIFYKNIYCLLCNVQNIQIDKIKIFILKVNLREIYKIKSGNLSSLSKYTINFPDGIPEPKYCNNFVDSCPLNYTTQSIIDLCHNYSNYKFTLNGNVYKNEYCVMCNEPGSRYFCNKQYYTLNDVSIQILFDLSNLGKELQLNINATFGKVLYNSSLTLINSKKNDFKKYFTIIGHSISIVSIIILIILYCINKLYVNLPGKILINLSISLMMSQGIFLASIFITNEDHTLKLNEKNLDLSVLFDRIRSILPCFITSLLTHYFYLSYFFWTNVMALDLYVMFDNSISANKVTNEKSIFLKYSVYTWLSPLLILIGLNFKNFNKLSYGYRRCFISSDFDLLIFFILPVGVLILINFVLLSLSIRLVLKIDKLNETYIQSETESERKLKRRLILFLKLFLITGTTWGLGVICSVFNEQYSFLWYIYLFFNSFQGLFILFSYVFNMGVGYNLKRIFNLKKRKL</sequence>
<dbReference type="Proteomes" id="UP000663879">
    <property type="component" value="Unassembled WGS sequence"/>
</dbReference>
<feature type="transmembrane region" description="Helical" evidence="5">
    <location>
        <begin position="401"/>
        <end position="419"/>
    </location>
</feature>
<evidence type="ECO:0000256" key="3">
    <source>
        <dbReference type="ARBA" id="ARBA00022989"/>
    </source>
</evidence>
<dbReference type="Pfam" id="PF00002">
    <property type="entry name" value="7tm_2"/>
    <property type="match status" value="1"/>
</dbReference>
<evidence type="ECO:0000256" key="4">
    <source>
        <dbReference type="ARBA" id="ARBA00023136"/>
    </source>
</evidence>
<dbReference type="PRINTS" id="PR00249">
    <property type="entry name" value="GPCRSECRETIN"/>
</dbReference>
<reference evidence="9" key="1">
    <citation type="submission" date="2021-02" db="EMBL/GenBank/DDBJ databases">
        <authorList>
            <person name="Nowell W R."/>
        </authorList>
    </citation>
    <scope>NUCLEOTIDE SEQUENCE</scope>
    <source>
        <strain evidence="9">Ploen Becks lab</strain>
    </source>
</reference>
<evidence type="ECO:0000256" key="2">
    <source>
        <dbReference type="ARBA" id="ARBA00022692"/>
    </source>
</evidence>
<feature type="transmembrane region" description="Helical" evidence="5">
    <location>
        <begin position="304"/>
        <end position="324"/>
    </location>
</feature>
<evidence type="ECO:0000256" key="6">
    <source>
        <dbReference type="SAM" id="SignalP"/>
    </source>
</evidence>
<dbReference type="GO" id="GO:0016020">
    <property type="term" value="C:membrane"/>
    <property type="evidence" value="ECO:0007669"/>
    <property type="project" value="UniProtKB-SubCell"/>
</dbReference>
<feature type="transmembrane region" description="Helical" evidence="5">
    <location>
        <begin position="520"/>
        <end position="549"/>
    </location>
</feature>
<keyword evidence="10" id="KW-1185">Reference proteome</keyword>
<evidence type="ECO:0000313" key="9">
    <source>
        <dbReference type="EMBL" id="CAF0835294.1"/>
    </source>
</evidence>
<dbReference type="GO" id="GO:0007166">
    <property type="term" value="P:cell surface receptor signaling pathway"/>
    <property type="evidence" value="ECO:0007669"/>
    <property type="project" value="InterPro"/>
</dbReference>
<dbReference type="PANTHER" id="PTHR45902:SF1">
    <property type="entry name" value="LATROPHILIN RECEPTOR-LIKE PROTEIN A"/>
    <property type="match status" value="1"/>
</dbReference>
<protein>
    <recommendedName>
        <fullName evidence="11">G-protein coupled receptors family 2 profile 2 domain-containing protein</fullName>
    </recommendedName>
</protein>
<keyword evidence="4 5" id="KW-0472">Membrane</keyword>
<keyword evidence="6" id="KW-0732">Signal</keyword>
<comment type="subcellular location">
    <subcellularLocation>
        <location evidence="1">Membrane</location>
        <topology evidence="1">Multi-pass membrane protein</topology>
    </subcellularLocation>
</comment>
<dbReference type="InterPro" id="IPR000832">
    <property type="entry name" value="GPCR_2_secretin-like"/>
</dbReference>
<keyword evidence="2 5" id="KW-0812">Transmembrane</keyword>
<organism evidence="9 10">
    <name type="scientific">Brachionus calyciflorus</name>
    <dbReference type="NCBI Taxonomy" id="104777"/>
    <lineage>
        <taxon>Eukaryota</taxon>
        <taxon>Metazoa</taxon>
        <taxon>Spiralia</taxon>
        <taxon>Gnathifera</taxon>
        <taxon>Rotifera</taxon>
        <taxon>Eurotatoria</taxon>
        <taxon>Monogononta</taxon>
        <taxon>Pseudotrocha</taxon>
        <taxon>Ploima</taxon>
        <taxon>Brachionidae</taxon>
        <taxon>Brachionus</taxon>
    </lineage>
</organism>
<feature type="chain" id="PRO_5032869476" description="G-protein coupled receptors family 2 profile 2 domain-containing protein" evidence="6">
    <location>
        <begin position="16"/>
        <end position="560"/>
    </location>
</feature>
<feature type="signal peptide" evidence="6">
    <location>
        <begin position="1"/>
        <end position="15"/>
    </location>
</feature>
<feature type="domain" description="G-protein coupled receptors family 1 profile" evidence="8">
    <location>
        <begin position="281"/>
        <end position="539"/>
    </location>
</feature>
<dbReference type="InterPro" id="IPR017452">
    <property type="entry name" value="GPCR_Rhodpsn_7TM"/>
</dbReference>
<feature type="transmembrane region" description="Helical" evidence="5">
    <location>
        <begin position="270"/>
        <end position="292"/>
    </location>
</feature>
<dbReference type="PROSITE" id="PS50262">
    <property type="entry name" value="G_PROTEIN_RECEP_F1_2"/>
    <property type="match status" value="1"/>
</dbReference>
<feature type="transmembrane region" description="Helical" evidence="5">
    <location>
        <begin position="361"/>
        <end position="380"/>
    </location>
</feature>
<name>A0A813UUX4_9BILA</name>
<dbReference type="EMBL" id="CAJNOC010001105">
    <property type="protein sequence ID" value="CAF0835294.1"/>
    <property type="molecule type" value="Genomic_DNA"/>
</dbReference>
<keyword evidence="3 5" id="KW-1133">Transmembrane helix</keyword>
<dbReference type="OrthoDB" id="6134459at2759"/>
<evidence type="ECO:0000256" key="1">
    <source>
        <dbReference type="ARBA" id="ARBA00004141"/>
    </source>
</evidence>
<feature type="domain" description="G-protein coupled receptors family 2 profile 2" evidence="7">
    <location>
        <begin position="268"/>
        <end position="543"/>
    </location>
</feature>
<dbReference type="AlphaFoldDB" id="A0A813UUX4"/>
<proteinExistence type="predicted"/>
<feature type="transmembrane region" description="Helical" evidence="5">
    <location>
        <begin position="439"/>
        <end position="460"/>
    </location>
</feature>
<evidence type="ECO:0000313" key="10">
    <source>
        <dbReference type="Proteomes" id="UP000663879"/>
    </source>
</evidence>
<dbReference type="InterPro" id="IPR017981">
    <property type="entry name" value="GPCR_2-like_7TM"/>
</dbReference>
<dbReference type="PANTHER" id="PTHR45902">
    <property type="entry name" value="LATROPHILIN RECEPTOR-LIKE PROTEIN A"/>
    <property type="match status" value="1"/>
</dbReference>
<dbReference type="InterPro" id="IPR053231">
    <property type="entry name" value="GPCR_LN-TM7"/>
</dbReference>
<dbReference type="GO" id="GO:0004930">
    <property type="term" value="F:G protein-coupled receptor activity"/>
    <property type="evidence" value="ECO:0007669"/>
    <property type="project" value="InterPro"/>
</dbReference>
<evidence type="ECO:0000256" key="5">
    <source>
        <dbReference type="SAM" id="Phobius"/>
    </source>
</evidence>